<accession>C7RH92</accession>
<name>C7RH92_ANAPD</name>
<dbReference type="Proteomes" id="UP000002294">
    <property type="component" value="Chromosome"/>
</dbReference>
<evidence type="ECO:0000313" key="2">
    <source>
        <dbReference type="Proteomes" id="UP000002294"/>
    </source>
</evidence>
<dbReference type="HOGENOM" id="CLU_2894057_0_0_9"/>
<sequence length="62" mass="7628">MKVKELIEFLEQSDEESSIELDNVNYLENYGYEYYDIEKIYFEKRKYDNAVVFSLKKGDWVR</sequence>
<dbReference type="AlphaFoldDB" id="C7RH92"/>
<keyword evidence="2" id="KW-1185">Reference proteome</keyword>
<dbReference type="KEGG" id="apr:Apre_0825"/>
<dbReference type="EMBL" id="CP001708">
    <property type="protein sequence ID" value="ACV28853.1"/>
    <property type="molecule type" value="Genomic_DNA"/>
</dbReference>
<gene>
    <name evidence="1" type="ordered locus">Apre_0825</name>
</gene>
<proteinExistence type="predicted"/>
<evidence type="ECO:0000313" key="1">
    <source>
        <dbReference type="EMBL" id="ACV28853.1"/>
    </source>
</evidence>
<protein>
    <submittedName>
        <fullName evidence="1">Uncharacterized protein</fullName>
    </submittedName>
</protein>
<reference evidence="1 2" key="1">
    <citation type="journal article" date="2009" name="Stand. Genomic Sci.">
        <title>Complete genome sequence of Anaerococcus prevotii type strain (PC1).</title>
        <authorList>
            <person name="Labutti K."/>
            <person name="Pukall R."/>
            <person name="Steenblock K."/>
            <person name="Glavina Del Rio T."/>
            <person name="Tice H."/>
            <person name="Copeland A."/>
            <person name="Cheng J.F."/>
            <person name="Lucas S."/>
            <person name="Chen F."/>
            <person name="Nolan M."/>
            <person name="Bruce D."/>
            <person name="Goodwin L."/>
            <person name="Pitluck S."/>
            <person name="Ivanova N."/>
            <person name="Mavromatis K."/>
            <person name="Ovchinnikova G."/>
            <person name="Pati A."/>
            <person name="Chen A."/>
            <person name="Palaniappan K."/>
            <person name="Land M."/>
            <person name="Hauser L."/>
            <person name="Chang Y.J."/>
            <person name="Jeffries C.D."/>
            <person name="Chain P."/>
            <person name="Saunders E."/>
            <person name="Brettin T."/>
            <person name="Detter J.C."/>
            <person name="Han C."/>
            <person name="Goker M."/>
            <person name="Bristow J."/>
            <person name="Eisen J.A."/>
            <person name="Markowitz V."/>
            <person name="Hugenholtz P."/>
            <person name="Kyrpides N.C."/>
            <person name="Klenk H.P."/>
            <person name="Lapidus A."/>
        </authorList>
    </citation>
    <scope>NUCLEOTIDE SEQUENCE [LARGE SCALE GENOMIC DNA]</scope>
    <source>
        <strain evidence="2">ATCC 9321 / DSM 20548 / JCM 6508 / NCTC 11806 / PC1</strain>
    </source>
</reference>
<dbReference type="STRING" id="525919.Apre_0825"/>
<organism evidence="1 2">
    <name type="scientific">Anaerococcus prevotii (strain ATCC 9321 / DSM 20548 / JCM 6508 / NCTC 11806 / PC1)</name>
    <name type="common">Peptostreptococcus prevotii</name>
    <name type="synonym">Peptococcus prevotii</name>
    <dbReference type="NCBI Taxonomy" id="525919"/>
    <lineage>
        <taxon>Bacteria</taxon>
        <taxon>Bacillati</taxon>
        <taxon>Bacillota</taxon>
        <taxon>Tissierellia</taxon>
        <taxon>Tissierellales</taxon>
        <taxon>Peptoniphilaceae</taxon>
        <taxon>Anaerococcus</taxon>
    </lineage>
</organism>
<dbReference type="OrthoDB" id="2084737at2"/>
<dbReference type="RefSeq" id="WP_015777756.1">
    <property type="nucleotide sequence ID" value="NC_013171.1"/>
</dbReference>